<gene>
    <name evidence="2" type="ORF">OSJNBa0050E08.15</name>
</gene>
<reference evidence="3" key="1">
    <citation type="journal article" date="2005" name="Nature">
        <title>The map-based sequence of the rice genome.</title>
        <authorList>
            <consortium name="International rice genome sequencing project (IRGSP)"/>
            <person name="Matsumoto T."/>
            <person name="Wu J."/>
            <person name="Kanamori H."/>
            <person name="Katayose Y."/>
            <person name="Fujisawa M."/>
            <person name="Namiki N."/>
            <person name="Mizuno H."/>
            <person name="Yamamoto K."/>
            <person name="Antonio B.A."/>
            <person name="Baba T."/>
            <person name="Sakata K."/>
            <person name="Nagamura Y."/>
            <person name="Aoki H."/>
            <person name="Arikawa K."/>
            <person name="Arita K."/>
            <person name="Bito T."/>
            <person name="Chiden Y."/>
            <person name="Fujitsuka N."/>
            <person name="Fukunaka R."/>
            <person name="Hamada M."/>
            <person name="Harada C."/>
            <person name="Hayashi A."/>
            <person name="Hijishita S."/>
            <person name="Honda M."/>
            <person name="Hosokawa S."/>
            <person name="Ichikawa Y."/>
            <person name="Idonuma A."/>
            <person name="Iijima M."/>
            <person name="Ikeda M."/>
            <person name="Ikeno M."/>
            <person name="Ito K."/>
            <person name="Ito S."/>
            <person name="Ito T."/>
            <person name="Ito Y."/>
            <person name="Ito Y."/>
            <person name="Iwabuchi A."/>
            <person name="Kamiya K."/>
            <person name="Karasawa W."/>
            <person name="Kurita K."/>
            <person name="Katagiri S."/>
            <person name="Kikuta A."/>
            <person name="Kobayashi H."/>
            <person name="Kobayashi N."/>
            <person name="Machita K."/>
            <person name="Maehara T."/>
            <person name="Masukawa M."/>
            <person name="Mizubayashi T."/>
            <person name="Mukai Y."/>
            <person name="Nagasaki H."/>
            <person name="Nagata Y."/>
            <person name="Naito S."/>
            <person name="Nakashima M."/>
            <person name="Nakama Y."/>
            <person name="Nakamichi Y."/>
            <person name="Nakamura M."/>
            <person name="Meguro A."/>
            <person name="Negishi M."/>
            <person name="Ohta I."/>
            <person name="Ohta T."/>
            <person name="Okamoto M."/>
            <person name="Ono N."/>
            <person name="Saji S."/>
            <person name="Sakaguchi M."/>
            <person name="Sakai K."/>
            <person name="Shibata M."/>
            <person name="Shimokawa T."/>
            <person name="Song J."/>
            <person name="Takazaki Y."/>
            <person name="Terasawa K."/>
            <person name="Tsugane M."/>
            <person name="Tsuji K."/>
            <person name="Ueda S."/>
            <person name="Waki K."/>
            <person name="Yamagata H."/>
            <person name="Yamamoto M."/>
            <person name="Yamamoto S."/>
            <person name="Yamane H."/>
            <person name="Yoshiki S."/>
            <person name="Yoshihara R."/>
            <person name="Yukawa K."/>
            <person name="Zhong H."/>
            <person name="Yano M."/>
            <person name="Yuan Q."/>
            <person name="Ouyang S."/>
            <person name="Liu J."/>
            <person name="Jones K.M."/>
            <person name="Gansberger K."/>
            <person name="Moffat K."/>
            <person name="Hill J."/>
            <person name="Bera J."/>
            <person name="Fadrosh D."/>
            <person name="Jin S."/>
            <person name="Johri S."/>
            <person name="Kim M."/>
            <person name="Overton L."/>
            <person name="Reardon M."/>
            <person name="Tsitrin T."/>
            <person name="Vuong H."/>
            <person name="Weaver B."/>
            <person name="Ciecko A."/>
            <person name="Tallon L."/>
            <person name="Jackson J."/>
            <person name="Pai G."/>
            <person name="Aken S.V."/>
            <person name="Utterback T."/>
            <person name="Reidmuller S."/>
            <person name="Feldblyum T."/>
            <person name="Hsiao J."/>
            <person name="Zismann V."/>
            <person name="Iobst S."/>
            <person name="de Vazeille A.R."/>
            <person name="Buell C.R."/>
            <person name="Ying K."/>
            <person name="Li Y."/>
            <person name="Lu T."/>
            <person name="Huang Y."/>
            <person name="Zhao Q."/>
            <person name="Feng Q."/>
            <person name="Zhang L."/>
            <person name="Zhu J."/>
            <person name="Weng Q."/>
            <person name="Mu J."/>
            <person name="Lu Y."/>
            <person name="Fan D."/>
            <person name="Liu Y."/>
            <person name="Guan J."/>
            <person name="Zhang Y."/>
            <person name="Yu S."/>
            <person name="Liu X."/>
            <person name="Zhang Y."/>
            <person name="Hong G."/>
            <person name="Han B."/>
            <person name="Choisne N."/>
            <person name="Demange N."/>
            <person name="Orjeda G."/>
            <person name="Samain S."/>
            <person name="Cattolico L."/>
            <person name="Pelletier E."/>
            <person name="Couloux A."/>
            <person name="Segurens B."/>
            <person name="Wincker P."/>
            <person name="D'Hont A."/>
            <person name="Scarpelli C."/>
            <person name="Weissenbach J."/>
            <person name="Salanoubat M."/>
            <person name="Quetier F."/>
            <person name="Yu Y."/>
            <person name="Kim H.R."/>
            <person name="Rambo T."/>
            <person name="Currie J."/>
            <person name="Collura K."/>
            <person name="Luo M."/>
            <person name="Yang T."/>
            <person name="Ammiraju J.S.S."/>
            <person name="Engler F."/>
            <person name="Soderlund C."/>
            <person name="Wing R.A."/>
            <person name="Palmer L.E."/>
            <person name="de la Bastide M."/>
            <person name="Spiegel L."/>
            <person name="Nascimento L."/>
            <person name="Zutavern T."/>
            <person name="O'Shaughnessy A."/>
            <person name="Dike S."/>
            <person name="Dedhia N."/>
            <person name="Preston R."/>
            <person name="Balija V."/>
            <person name="McCombie W.R."/>
            <person name="Chow T."/>
            <person name="Chen H."/>
            <person name="Chung M."/>
            <person name="Chen C."/>
            <person name="Shaw J."/>
            <person name="Wu H."/>
            <person name="Hsiao K."/>
            <person name="Chao Y."/>
            <person name="Chu M."/>
            <person name="Cheng C."/>
            <person name="Hour A."/>
            <person name="Lee P."/>
            <person name="Lin S."/>
            <person name="Lin Y."/>
            <person name="Liou J."/>
            <person name="Liu S."/>
            <person name="Hsing Y."/>
            <person name="Raghuvanshi S."/>
            <person name="Mohanty A."/>
            <person name="Bharti A.K."/>
            <person name="Gaur A."/>
            <person name="Gupta V."/>
            <person name="Kumar D."/>
            <person name="Ravi V."/>
            <person name="Vij S."/>
            <person name="Kapur A."/>
            <person name="Khurana P."/>
            <person name="Khurana P."/>
            <person name="Khurana J.P."/>
            <person name="Tyagi A.K."/>
            <person name="Gaikwad K."/>
            <person name="Singh A."/>
            <person name="Dalal V."/>
            <person name="Srivastava S."/>
            <person name="Dixit A."/>
            <person name="Pal A.K."/>
            <person name="Ghazi I.A."/>
            <person name="Yadav M."/>
            <person name="Pandit A."/>
            <person name="Bhargava A."/>
            <person name="Sureshbabu K."/>
            <person name="Batra K."/>
            <person name="Sharma T.R."/>
            <person name="Mohapatra T."/>
            <person name="Singh N.K."/>
            <person name="Messing J."/>
            <person name="Nelson A.B."/>
            <person name="Fuks G."/>
            <person name="Kavchok S."/>
            <person name="Keizer G."/>
            <person name="Linton E."/>
            <person name="Llaca V."/>
            <person name="Song R."/>
            <person name="Tanyolac B."/>
            <person name="Young S."/>
            <person name="Ho-Il K."/>
            <person name="Hahn J.H."/>
            <person name="Sangsakoo G."/>
            <person name="Vanavichit A."/>
            <person name="de Mattos Luiz.A.T."/>
            <person name="Zimmer P.D."/>
            <person name="Malone G."/>
            <person name="Dellagostin O."/>
            <person name="de Oliveira A.C."/>
            <person name="Bevan M."/>
            <person name="Bancroft I."/>
            <person name="Minx P."/>
            <person name="Cordum H."/>
            <person name="Wilson R."/>
            <person name="Cheng Z."/>
            <person name="Jin W."/>
            <person name="Jiang J."/>
            <person name="Leong S.A."/>
            <person name="Iwama H."/>
            <person name="Gojobori T."/>
            <person name="Itoh T."/>
            <person name="Niimura Y."/>
            <person name="Fujii Y."/>
            <person name="Habara T."/>
            <person name="Sakai H."/>
            <person name="Sato Y."/>
            <person name="Wilson G."/>
            <person name="Kumar K."/>
            <person name="McCouch S."/>
            <person name="Juretic N."/>
            <person name="Hoen D."/>
            <person name="Wright S."/>
            <person name="Bruskiewich R."/>
            <person name="Bureau T."/>
            <person name="Miyao A."/>
            <person name="Hirochika H."/>
            <person name="Nishikawa T."/>
            <person name="Kadowaki K."/>
            <person name="Sugiura M."/>
            <person name="Burr B."/>
            <person name="Sasaki T."/>
        </authorList>
    </citation>
    <scope>NUCLEOTIDE SEQUENCE [LARGE SCALE GENOMIC DNA]</scope>
    <source>
        <strain evidence="3">cv. Nipponbare</strain>
    </source>
</reference>
<evidence type="ECO:0000313" key="3">
    <source>
        <dbReference type="Proteomes" id="UP000000763"/>
    </source>
</evidence>
<dbReference type="InterPro" id="IPR000477">
    <property type="entry name" value="RT_dom"/>
</dbReference>
<dbReference type="InterPro" id="IPR026960">
    <property type="entry name" value="RVT-Znf"/>
</dbReference>
<dbReference type="InterPro" id="IPR043502">
    <property type="entry name" value="DNA/RNA_pol_sf"/>
</dbReference>
<dbReference type="Pfam" id="PF13966">
    <property type="entry name" value="zf-RVT"/>
    <property type="match status" value="1"/>
</dbReference>
<protein>
    <submittedName>
        <fullName evidence="2">Retroelement</fullName>
    </submittedName>
</protein>
<organism evidence="2 3">
    <name type="scientific">Oryza sativa subsp. japonica</name>
    <name type="common">Rice</name>
    <dbReference type="NCBI Taxonomy" id="39947"/>
    <lineage>
        <taxon>Eukaryota</taxon>
        <taxon>Viridiplantae</taxon>
        <taxon>Streptophyta</taxon>
        <taxon>Embryophyta</taxon>
        <taxon>Tracheophyta</taxon>
        <taxon>Spermatophyta</taxon>
        <taxon>Magnoliopsida</taxon>
        <taxon>Liliopsida</taxon>
        <taxon>Poales</taxon>
        <taxon>Poaceae</taxon>
        <taxon>BOP clade</taxon>
        <taxon>Oryzoideae</taxon>
        <taxon>Oryzeae</taxon>
        <taxon>Oryzinae</taxon>
        <taxon>Oryza</taxon>
        <taxon>Oryza sativa</taxon>
    </lineage>
</organism>
<proteinExistence type="predicted"/>
<dbReference type="PANTHER" id="PTHR33116">
    <property type="entry name" value="REVERSE TRANSCRIPTASE ZINC-BINDING DOMAIN-CONTAINING PROTEIN-RELATED-RELATED"/>
    <property type="match status" value="1"/>
</dbReference>
<accession>Q7G557</accession>
<evidence type="ECO:0000259" key="1">
    <source>
        <dbReference type="PROSITE" id="PS50878"/>
    </source>
</evidence>
<reference evidence="3" key="2">
    <citation type="journal article" date="2008" name="Nucleic Acids Res.">
        <title>The rice annotation project database (RAP-DB): 2008 update.</title>
        <authorList>
            <consortium name="The rice annotation project (RAP)"/>
        </authorList>
    </citation>
    <scope>GENOME REANNOTATION</scope>
    <source>
        <strain evidence="3">cv. Nipponbare</strain>
    </source>
</reference>
<dbReference type="PROSITE" id="PS50878">
    <property type="entry name" value="RT_POL"/>
    <property type="match status" value="1"/>
</dbReference>
<sequence length="764" mass="88169">MTKELMIPQLKEQLREMVELLYEGKLDMRRLNYGVITLIPKVKDANTIKSFRPICLLNVCFKFLTKILTRRLSEIAQKVIGESQTAFIPGRQNLDGVVILHEVLHELKKEKKSGIIFKLDFEKAYDKVQWSFLFDVLHKKGFSDRWIQWVKMATIGGKMAVNINGEVKDFFKTYRGVRQGDPLSPLLFNLVADALSEMLNNAKQAVPHLVPGGLTHLQYADDTILFMTNTEENIVTVKFLLYCYEAMSGLKINYQKSEIMVIGGDEMETQRVADLFNCQAGKMPFTYLGIPISMNKLTNADLDIPPNKIEKRLATWKCGYLSYGGKAILINSCLSSIPLYMMGVYLLPEGVHNKMDSIRARFFWEGLEKKRKYHMIKWEALCRPKEFGGLGFIDTRKMNIALLCKWIYRLESGKEDPCCVLLRNKYMKDGGGFFQSKAEESSQFWKGLHEVKKWMDLGSSYKVGNGKATNFWSDVWIGETPLKTQYPNIYRMCADKEKTVSQMCLEGDWYIELRRSLGERDLNEWNDLHNTPREIHLKEERDCIIWKLTKNGFYKAKTLYQALSFGGVKDKVMQDLWRSSIPLKVKILFWLMLKGRIQAAGQLKKMKWSGSPNCKLCGQTEDVDHLMFRCHISQFMWCCYRDAFGWDNIPSSREDLLEKLNIQKDGQKSVLLACLAAGTWAIWLMRNDWVFNGKLTSDPSHLPPKLFLFFYSGDNWRRRSSGAIWTPQGPYCLPVLEGQQAQTPDEDLNDFQLILQGCLFGCSL</sequence>
<name>Q7G557_ORYSJ</name>
<dbReference type="CDD" id="cd01650">
    <property type="entry name" value="RT_nLTR_like"/>
    <property type="match status" value="1"/>
</dbReference>
<dbReference type="Proteomes" id="UP000000763">
    <property type="component" value="Chromosome 10"/>
</dbReference>
<dbReference type="AlphaFoldDB" id="Q7G557"/>
<feature type="domain" description="Reverse transcriptase" evidence="1">
    <location>
        <begin position="20"/>
        <end position="292"/>
    </location>
</feature>
<evidence type="ECO:0000313" key="2">
    <source>
        <dbReference type="EMBL" id="AAN04214.1"/>
    </source>
</evidence>
<dbReference type="EMBL" id="AC098696">
    <property type="protein sequence ID" value="AAN04214.1"/>
    <property type="molecule type" value="Genomic_DNA"/>
</dbReference>
<dbReference type="SUPFAM" id="SSF56672">
    <property type="entry name" value="DNA/RNA polymerases"/>
    <property type="match status" value="1"/>
</dbReference>
<dbReference type="Pfam" id="PF00078">
    <property type="entry name" value="RVT_1"/>
    <property type="match status" value="1"/>
</dbReference>
<dbReference type="PANTHER" id="PTHR33116:SF87">
    <property type="entry name" value="OS01G0158850 PROTEIN"/>
    <property type="match status" value="1"/>
</dbReference>